<gene>
    <name evidence="5" type="primary">LOC100377199</name>
</gene>
<evidence type="ECO:0000259" key="3">
    <source>
        <dbReference type="Pfam" id="PF25013"/>
    </source>
</evidence>
<keyword evidence="4" id="KW-1185">Reference proteome</keyword>
<dbReference type="Gene3D" id="3.80.10.10">
    <property type="entry name" value="Ribonuclease Inhibitor"/>
    <property type="match status" value="1"/>
</dbReference>
<proteinExistence type="predicted"/>
<dbReference type="Pfam" id="PF25013">
    <property type="entry name" value="LRR_Zer-1"/>
    <property type="match status" value="1"/>
</dbReference>
<dbReference type="SUPFAM" id="SSF52047">
    <property type="entry name" value="RNI-like"/>
    <property type="match status" value="1"/>
</dbReference>
<evidence type="ECO:0000313" key="5">
    <source>
        <dbReference type="RefSeq" id="XP_002740352.1"/>
    </source>
</evidence>
<sequence length="769" mass="87335">MATFSLRKVNQVKIKTTEIKINNTRFVKMMFCISADTLQDICLQFISSNLNKLCYPCREDDQQVIYLKYKDIFLHADLADSLLQRLNEKRPIDDVLLSLFANPTTTQLKRAHLKDAKITPHALRFLSKHKLVDLDISSSWTGRHAISGNDVLESLSLWTINHLQVLNLSAVNLFVNYRQPEYVSGLWSELRSLSHLTISKTDTNDAILQILTDKITKLECLDISQTKVTDIKCLEKYQDSLKSLILADLSTGAELFSTLSSMKRLCHLDISKNAEFNSARIMNDSQVGIAVNEFLADDECLPCITAIDLSGWKCIDAPILKGFLSNHPSLQFVGLMLTPLCDADYISDEGNDEFNADLQVTGTANERQLITALTFYSNRCHYAQKTLFHLFSLTQNTLLSDYAMIKAIFVTLRNFPTHLNIQMAGSATMFNLVKSFHDRLHISILSQIVELALAAMKTFLYSQQLQKNCLLILYNDTVLKEVKFNRFRVASLCMQCLHTYDDNPMKTMAVYILSEAALKINTEEIEQLAVQSNMKKLLDIVKEKIEARHIDYALKFTLSALWNLTDECPSSCYTFIQQQGVEIFLEMLECFPDEENLQTKVLGLLNNVAEVKRLRTLLIKQELIQQLNLLLDSSKIEVSYFAAGVVSHIISSGPSIWTLPIEIRNELIGQLYKVVNNWTMPESTVVAYRSFQPFISLLHCETAAAQLWAVWAILYVCTIHEEKYCRLLISDGGIALLQSLCDNPLTDINVKVTASKVLKLLIKYQHVDK</sequence>
<keyword evidence="1" id="KW-0833">Ubl conjugation pathway</keyword>
<evidence type="ECO:0000259" key="2">
    <source>
        <dbReference type="Pfam" id="PF22964"/>
    </source>
</evidence>
<dbReference type="InterPro" id="IPR051341">
    <property type="entry name" value="Zyg-11_UBL_adapter"/>
</dbReference>
<name>A0ABM0GYQ9_SACKO</name>
<organism evidence="4 5">
    <name type="scientific">Saccoglossus kowalevskii</name>
    <name type="common">Acorn worm</name>
    <dbReference type="NCBI Taxonomy" id="10224"/>
    <lineage>
        <taxon>Eukaryota</taxon>
        <taxon>Metazoa</taxon>
        <taxon>Hemichordata</taxon>
        <taxon>Enteropneusta</taxon>
        <taxon>Harrimaniidae</taxon>
        <taxon>Saccoglossus</taxon>
    </lineage>
</organism>
<dbReference type="InterPro" id="IPR032675">
    <property type="entry name" value="LRR_dom_sf"/>
</dbReference>
<dbReference type="RefSeq" id="XP_002740352.1">
    <property type="nucleotide sequence ID" value="XM_002740306.1"/>
</dbReference>
<feature type="domain" description="Zer-1-like leucine-rich repeats region" evidence="3">
    <location>
        <begin position="211"/>
        <end position="275"/>
    </location>
</feature>
<dbReference type="SUPFAM" id="SSF48371">
    <property type="entry name" value="ARM repeat"/>
    <property type="match status" value="1"/>
</dbReference>
<dbReference type="InterPro" id="IPR056845">
    <property type="entry name" value="LRR_Zer-1"/>
</dbReference>
<dbReference type="Gene3D" id="1.25.10.10">
    <property type="entry name" value="Leucine-rich Repeat Variant"/>
    <property type="match status" value="1"/>
</dbReference>
<reference evidence="5" key="1">
    <citation type="submission" date="2025-08" db="UniProtKB">
        <authorList>
            <consortium name="RefSeq"/>
        </authorList>
    </citation>
    <scope>IDENTIFICATION</scope>
    <source>
        <tissue evidence="5">Testes</tissue>
    </source>
</reference>
<protein>
    <submittedName>
        <fullName evidence="5">Protein zyg-11 homolog</fullName>
    </submittedName>
</protein>
<dbReference type="Pfam" id="PF22964">
    <property type="entry name" value="ZER1-like_2nd"/>
    <property type="match status" value="1"/>
</dbReference>
<dbReference type="GeneID" id="100377199"/>
<evidence type="ECO:0000313" key="4">
    <source>
        <dbReference type="Proteomes" id="UP000694865"/>
    </source>
</evidence>
<dbReference type="PANTHER" id="PTHR12904:SF22">
    <property type="entry name" value="ZYG-11 FAMILY MEMBER B, CELL CYCLE REGULATOR"/>
    <property type="match status" value="1"/>
</dbReference>
<accession>A0ABM0GYQ9</accession>
<dbReference type="InterPro" id="IPR016024">
    <property type="entry name" value="ARM-type_fold"/>
</dbReference>
<dbReference type="PANTHER" id="PTHR12904">
    <property type="match status" value="1"/>
</dbReference>
<evidence type="ECO:0000256" key="1">
    <source>
        <dbReference type="ARBA" id="ARBA00022786"/>
    </source>
</evidence>
<dbReference type="InterPro" id="IPR055142">
    <property type="entry name" value="ZER1-like_C"/>
</dbReference>
<feature type="domain" description="Protein zer-1 homolog-like C-terminal" evidence="2">
    <location>
        <begin position="414"/>
        <end position="760"/>
    </location>
</feature>
<dbReference type="Proteomes" id="UP000694865">
    <property type="component" value="Unplaced"/>
</dbReference>
<dbReference type="InterPro" id="IPR011989">
    <property type="entry name" value="ARM-like"/>
</dbReference>